<dbReference type="InterPro" id="IPR017853">
    <property type="entry name" value="GH"/>
</dbReference>
<gene>
    <name evidence="6" type="ORF">NG821_02055</name>
</gene>
<dbReference type="PANTHER" id="PTHR34135:SF2">
    <property type="entry name" value="LYSOZYME"/>
    <property type="match status" value="1"/>
</dbReference>
<keyword evidence="7" id="KW-1185">Reference proteome</keyword>
<reference evidence="6 7" key="1">
    <citation type="submission" date="2022-06" db="EMBL/GenBank/DDBJ databases">
        <title>A taxonomic note on the genus Prevotella: Description of four novel genera and emended description of the genera Hallella and Xylanibacter.</title>
        <authorList>
            <person name="Hitch T.C.A."/>
        </authorList>
    </citation>
    <scope>NUCLEOTIDE SEQUENCE [LARGE SCALE GENOMIC DNA]</scope>
    <source>
        <strain evidence="6 7">DSM 100619</strain>
    </source>
</reference>
<dbReference type="RefSeq" id="WP_252759997.1">
    <property type="nucleotide sequence ID" value="NZ_JAMXLY010000004.1"/>
</dbReference>
<dbReference type="GO" id="GO:0016787">
    <property type="term" value="F:hydrolase activity"/>
    <property type="evidence" value="ECO:0007669"/>
    <property type="project" value="UniProtKB-KW"/>
</dbReference>
<feature type="compositionally biased region" description="Basic residues" evidence="4">
    <location>
        <begin position="22"/>
        <end position="34"/>
    </location>
</feature>
<evidence type="ECO:0000256" key="5">
    <source>
        <dbReference type="SAM" id="Phobius"/>
    </source>
</evidence>
<evidence type="ECO:0000256" key="1">
    <source>
        <dbReference type="ARBA" id="ARBA00010646"/>
    </source>
</evidence>
<keyword evidence="2 6" id="KW-0378">Hydrolase</keyword>
<protein>
    <submittedName>
        <fullName evidence="6">Glycoside hydrolase family 25 protein</fullName>
    </submittedName>
</protein>
<comment type="caution">
    <text evidence="6">The sequence shown here is derived from an EMBL/GenBank/DDBJ whole genome shotgun (WGS) entry which is preliminary data.</text>
</comment>
<sequence>MVKGNPIQHKKVSSHSVNRSGTKTRKKRTTTGSRRKYTRHIHHASFFSPYNFLHIPFIRKNKIAWLIGAIGIMILYIWAFYHFFVGPTGFRWRALYSDADYPQGYEIEGIDISHYQGDIDWEELRNAMINGCPVRFIIVKSTEGSSQIDSKFYSNFHNAREYGFIRGAYHYWSIKSSARQQAYYFLEKVKLTEGDLPPVLDVEHKPSQQSTEDFQRDVLTWLHIVEDRYHVKPIIYTYYKFKDRYLNAPVFDDYPYWIAHYYVKKVEYKGNWKFWQHTDAGKLSGIKGYIDFNIYNGSYYDLRKLTIGSQQDVFDDND</sequence>
<dbReference type="SMART" id="SM00641">
    <property type="entry name" value="Glyco_25"/>
    <property type="match status" value="1"/>
</dbReference>
<dbReference type="Gene3D" id="3.20.20.80">
    <property type="entry name" value="Glycosidases"/>
    <property type="match status" value="1"/>
</dbReference>
<comment type="similarity">
    <text evidence="1">Belongs to the glycosyl hydrolase 25 family.</text>
</comment>
<accession>A0ABT1BVA1</accession>
<dbReference type="InterPro" id="IPR002053">
    <property type="entry name" value="Glyco_hydro_25"/>
</dbReference>
<keyword evidence="5" id="KW-1133">Transmembrane helix</keyword>
<feature type="transmembrane region" description="Helical" evidence="5">
    <location>
        <begin position="63"/>
        <end position="84"/>
    </location>
</feature>
<dbReference type="Pfam" id="PF01183">
    <property type="entry name" value="Glyco_hydro_25"/>
    <property type="match status" value="1"/>
</dbReference>
<dbReference type="InterPro" id="IPR018077">
    <property type="entry name" value="Glyco_hydro_fam25_subgr"/>
</dbReference>
<dbReference type="EMBL" id="JAMXLY010000004">
    <property type="protein sequence ID" value="MCO6024635.1"/>
    <property type="molecule type" value="Genomic_DNA"/>
</dbReference>
<dbReference type="SUPFAM" id="SSF51445">
    <property type="entry name" value="(Trans)glycosidases"/>
    <property type="match status" value="1"/>
</dbReference>
<keyword evidence="5" id="KW-0812">Transmembrane</keyword>
<dbReference type="PANTHER" id="PTHR34135">
    <property type="entry name" value="LYSOZYME"/>
    <property type="match status" value="1"/>
</dbReference>
<organism evidence="6 7">
    <name type="scientific">Segatella cerevisiae</name>
    <dbReference type="NCBI Taxonomy" id="2053716"/>
    <lineage>
        <taxon>Bacteria</taxon>
        <taxon>Pseudomonadati</taxon>
        <taxon>Bacteroidota</taxon>
        <taxon>Bacteroidia</taxon>
        <taxon>Bacteroidales</taxon>
        <taxon>Prevotellaceae</taxon>
        <taxon>Segatella</taxon>
    </lineage>
</organism>
<feature type="region of interest" description="Disordered" evidence="4">
    <location>
        <begin position="1"/>
        <end position="34"/>
    </location>
</feature>
<name>A0ABT1BVA1_9BACT</name>
<evidence type="ECO:0000313" key="7">
    <source>
        <dbReference type="Proteomes" id="UP001204015"/>
    </source>
</evidence>
<evidence type="ECO:0000256" key="4">
    <source>
        <dbReference type="SAM" id="MobiDB-lite"/>
    </source>
</evidence>
<keyword evidence="3" id="KW-0326">Glycosidase</keyword>
<proteinExistence type="inferred from homology"/>
<evidence type="ECO:0000313" key="6">
    <source>
        <dbReference type="EMBL" id="MCO6024635.1"/>
    </source>
</evidence>
<evidence type="ECO:0000256" key="3">
    <source>
        <dbReference type="ARBA" id="ARBA00023295"/>
    </source>
</evidence>
<dbReference type="PROSITE" id="PS51904">
    <property type="entry name" value="GLYCOSYL_HYDROL_F25_2"/>
    <property type="match status" value="1"/>
</dbReference>
<evidence type="ECO:0000256" key="2">
    <source>
        <dbReference type="ARBA" id="ARBA00022801"/>
    </source>
</evidence>
<dbReference type="Proteomes" id="UP001204015">
    <property type="component" value="Unassembled WGS sequence"/>
</dbReference>
<keyword evidence="5" id="KW-0472">Membrane</keyword>